<feature type="signal peptide" evidence="2">
    <location>
        <begin position="1"/>
        <end position="18"/>
    </location>
</feature>
<feature type="region of interest" description="Disordered" evidence="1">
    <location>
        <begin position="24"/>
        <end position="51"/>
    </location>
</feature>
<gene>
    <name evidence="3" type="ORF">O181_077473</name>
</gene>
<organism evidence="3 4">
    <name type="scientific">Austropuccinia psidii MF-1</name>
    <dbReference type="NCBI Taxonomy" id="1389203"/>
    <lineage>
        <taxon>Eukaryota</taxon>
        <taxon>Fungi</taxon>
        <taxon>Dikarya</taxon>
        <taxon>Basidiomycota</taxon>
        <taxon>Pucciniomycotina</taxon>
        <taxon>Pucciniomycetes</taxon>
        <taxon>Pucciniales</taxon>
        <taxon>Sphaerophragmiaceae</taxon>
        <taxon>Austropuccinia</taxon>
    </lineage>
</organism>
<feature type="compositionally biased region" description="Low complexity" evidence="1">
    <location>
        <begin position="77"/>
        <end position="86"/>
    </location>
</feature>
<keyword evidence="2" id="KW-0732">Signal</keyword>
<dbReference type="AlphaFoldDB" id="A0A9Q3IDR6"/>
<sequence>MIILFFINFNLINNFLITRDSDTDTDADADGDGDDDHQPSHSTGINPKFNETLILPPKSHKNLINETFFEKDQVQDPIPSSAIASSTAKDKDKDDGDDDDGDNLNSNQINNLTKIQAPHSIITTALLTSPTDSPIIKNQSSNQLGNIIPVLSGSQTIALPTPTNSLQSQPFKNLTSTNSSQSNNSHSDTVISRFTTANQSSISPTTSIAFVQPTSLPKQNSSSINQFSKSHSSKNYNNLQLISLTSILALII</sequence>
<accession>A0A9Q3IDR6</accession>
<evidence type="ECO:0000256" key="2">
    <source>
        <dbReference type="SAM" id="SignalP"/>
    </source>
</evidence>
<feature type="chain" id="PRO_5040496514" evidence="2">
    <location>
        <begin position="19"/>
        <end position="252"/>
    </location>
</feature>
<keyword evidence="4" id="KW-1185">Reference proteome</keyword>
<feature type="region of interest" description="Disordered" evidence="1">
    <location>
        <begin position="162"/>
        <end position="187"/>
    </location>
</feature>
<feature type="compositionally biased region" description="Acidic residues" evidence="1">
    <location>
        <begin position="24"/>
        <end position="35"/>
    </location>
</feature>
<feature type="compositionally biased region" description="Polar residues" evidence="1">
    <location>
        <begin position="162"/>
        <end position="174"/>
    </location>
</feature>
<feature type="region of interest" description="Disordered" evidence="1">
    <location>
        <begin position="71"/>
        <end position="107"/>
    </location>
</feature>
<dbReference type="Proteomes" id="UP000765509">
    <property type="component" value="Unassembled WGS sequence"/>
</dbReference>
<proteinExistence type="predicted"/>
<protein>
    <submittedName>
        <fullName evidence="3">Uncharacterized protein</fullName>
    </submittedName>
</protein>
<name>A0A9Q3IDR6_9BASI</name>
<evidence type="ECO:0000256" key="1">
    <source>
        <dbReference type="SAM" id="MobiDB-lite"/>
    </source>
</evidence>
<comment type="caution">
    <text evidence="3">The sequence shown here is derived from an EMBL/GenBank/DDBJ whole genome shotgun (WGS) entry which is preliminary data.</text>
</comment>
<evidence type="ECO:0000313" key="3">
    <source>
        <dbReference type="EMBL" id="MBW0537758.1"/>
    </source>
</evidence>
<dbReference type="EMBL" id="AVOT02042344">
    <property type="protein sequence ID" value="MBW0537758.1"/>
    <property type="molecule type" value="Genomic_DNA"/>
</dbReference>
<evidence type="ECO:0000313" key="4">
    <source>
        <dbReference type="Proteomes" id="UP000765509"/>
    </source>
</evidence>
<feature type="compositionally biased region" description="Low complexity" evidence="1">
    <location>
        <begin position="175"/>
        <end position="187"/>
    </location>
</feature>
<reference evidence="3" key="1">
    <citation type="submission" date="2021-03" db="EMBL/GenBank/DDBJ databases">
        <title>Draft genome sequence of rust myrtle Austropuccinia psidii MF-1, a brazilian biotype.</title>
        <authorList>
            <person name="Quecine M.C."/>
            <person name="Pachon D.M.R."/>
            <person name="Bonatelli M.L."/>
            <person name="Correr F.H."/>
            <person name="Franceschini L.M."/>
            <person name="Leite T.F."/>
            <person name="Margarido G.R.A."/>
            <person name="Almeida C.A."/>
            <person name="Ferrarezi J.A."/>
            <person name="Labate C.A."/>
        </authorList>
    </citation>
    <scope>NUCLEOTIDE SEQUENCE</scope>
    <source>
        <strain evidence="3">MF-1</strain>
    </source>
</reference>